<keyword evidence="13" id="KW-1185">Reference proteome</keyword>
<keyword evidence="10" id="KW-0175">Coiled coil</keyword>
<dbReference type="PANTHER" id="PTHR11214:SF334">
    <property type="entry name" value="HEXOSYLTRANSFERASE"/>
    <property type="match status" value="1"/>
</dbReference>
<comment type="similarity">
    <text evidence="2">Belongs to the glycosyltransferase 31 family.</text>
</comment>
<keyword evidence="5 11" id="KW-0812">Transmembrane</keyword>
<evidence type="ECO:0000256" key="2">
    <source>
        <dbReference type="ARBA" id="ARBA00008661"/>
    </source>
</evidence>
<dbReference type="GO" id="GO:0000139">
    <property type="term" value="C:Golgi membrane"/>
    <property type="evidence" value="ECO:0007669"/>
    <property type="project" value="UniProtKB-SubCell"/>
</dbReference>
<dbReference type="FunFam" id="3.90.550.50:FF:000072">
    <property type="entry name" value="Hexosyltransferase"/>
    <property type="match status" value="1"/>
</dbReference>
<name>A0A164Y0Z2_9CRUS</name>
<sequence>MWLEPSVCFIPGNVKRTTFSKKEMSFNNQFSLLIVGWFFLVISSAIYFTYFVYFLQPATNLIHQKPESRARTNAMTEVLKLGEETVEDLVEKLNQENQMLKDNVNRCREDRTGMAALLETGQESLGQINTTLIAKIVLLEGELKQEKEQADRLAKTIAEEKKSIEANVRIQKELFDFVSLVSRNGPYPGVANYTTYAVARLGLLPLTNVEPLEPDFGPVINNVTSFQYSITIPPCRKVRINRSVFISVNSAPGNFEKRNIIRQTWAKHLQAENEKGSLGVGGFAFILGLTDNNVTQNRIKEESETFGDIIQVKMSDFYRNLTLKVAGLLNWLHRNCATIDFVLKVDDDVYVNARNLATFVQSYHRSNHSMFGLSAGFFIANRVGKWNISYEEWPWKQYPPYYYGPAIIMPGSTIRPLLAAFQTTPFMPFDDVYYSGICTEKAGIKIHVSSNSFNVFVMRQSLVPDACDVRRFVAWLTASGNHMNNSHVATDDFYHNRTQCIVSDSHGTNRTIDYNEAVQFLFV</sequence>
<evidence type="ECO:0000313" key="13">
    <source>
        <dbReference type="Proteomes" id="UP000076858"/>
    </source>
</evidence>
<keyword evidence="6" id="KW-0735">Signal-anchor</keyword>
<evidence type="ECO:0000256" key="3">
    <source>
        <dbReference type="ARBA" id="ARBA00022676"/>
    </source>
</evidence>
<dbReference type="EMBL" id="LRGB01000944">
    <property type="protein sequence ID" value="KZS14769.1"/>
    <property type="molecule type" value="Genomic_DNA"/>
</dbReference>
<keyword evidence="9 11" id="KW-0472">Membrane</keyword>
<dbReference type="OrthoDB" id="6354325at2759"/>
<dbReference type="InterPro" id="IPR002659">
    <property type="entry name" value="Glyco_trans_31"/>
</dbReference>
<keyword evidence="8" id="KW-0333">Golgi apparatus</keyword>
<dbReference type="Pfam" id="PF01762">
    <property type="entry name" value="Galactosyl_T"/>
    <property type="match status" value="1"/>
</dbReference>
<proteinExistence type="inferred from homology"/>
<dbReference type="Gene3D" id="3.90.550.50">
    <property type="match status" value="1"/>
</dbReference>
<evidence type="ECO:0000256" key="11">
    <source>
        <dbReference type="SAM" id="Phobius"/>
    </source>
</evidence>
<keyword evidence="7 11" id="KW-1133">Transmembrane helix</keyword>
<evidence type="ECO:0000256" key="10">
    <source>
        <dbReference type="SAM" id="Coils"/>
    </source>
</evidence>
<comment type="subcellular location">
    <subcellularLocation>
        <location evidence="1">Golgi apparatus membrane</location>
        <topology evidence="1">Single-pass type II membrane protein</topology>
    </subcellularLocation>
</comment>
<gene>
    <name evidence="12" type="ORF">APZ42_020125</name>
</gene>
<reference evidence="12 13" key="1">
    <citation type="submission" date="2016-03" db="EMBL/GenBank/DDBJ databases">
        <title>EvidentialGene: Evidence-directed Construction of Genes on Genomes.</title>
        <authorList>
            <person name="Gilbert D.G."/>
            <person name="Choi J.-H."/>
            <person name="Mockaitis K."/>
            <person name="Colbourne J."/>
            <person name="Pfrender M."/>
        </authorList>
    </citation>
    <scope>NUCLEOTIDE SEQUENCE [LARGE SCALE GENOMIC DNA]</scope>
    <source>
        <strain evidence="12 13">Xinb3</strain>
        <tissue evidence="12">Complete organism</tissue>
    </source>
</reference>
<protein>
    <submittedName>
        <fullName evidence="12">Putative UDP-GlcNAc:betaGal beta-1,3-N-acetylglucosaminyltransferase 7</fullName>
    </submittedName>
</protein>
<evidence type="ECO:0000256" key="6">
    <source>
        <dbReference type="ARBA" id="ARBA00022968"/>
    </source>
</evidence>
<feature type="transmembrane region" description="Helical" evidence="11">
    <location>
        <begin position="30"/>
        <end position="55"/>
    </location>
</feature>
<keyword evidence="4 12" id="KW-0808">Transferase</keyword>
<dbReference type="GO" id="GO:0006493">
    <property type="term" value="P:protein O-linked glycosylation"/>
    <property type="evidence" value="ECO:0007669"/>
    <property type="project" value="TreeGrafter"/>
</dbReference>
<keyword evidence="3 12" id="KW-0328">Glycosyltransferase</keyword>
<dbReference type="Proteomes" id="UP000076858">
    <property type="component" value="Unassembled WGS sequence"/>
</dbReference>
<evidence type="ECO:0000256" key="1">
    <source>
        <dbReference type="ARBA" id="ARBA00004323"/>
    </source>
</evidence>
<dbReference type="PANTHER" id="PTHR11214">
    <property type="entry name" value="BETA-1,3-N-ACETYLGLUCOSAMINYLTRANSFERASE"/>
    <property type="match status" value="1"/>
</dbReference>
<evidence type="ECO:0000313" key="12">
    <source>
        <dbReference type="EMBL" id="KZS14769.1"/>
    </source>
</evidence>
<dbReference type="GO" id="GO:0016758">
    <property type="term" value="F:hexosyltransferase activity"/>
    <property type="evidence" value="ECO:0007669"/>
    <property type="project" value="InterPro"/>
</dbReference>
<dbReference type="AlphaFoldDB" id="A0A164Y0Z2"/>
<accession>A0A164Y0Z2</accession>
<dbReference type="STRING" id="35525.A0A164Y0Z2"/>
<evidence type="ECO:0000256" key="4">
    <source>
        <dbReference type="ARBA" id="ARBA00022679"/>
    </source>
</evidence>
<evidence type="ECO:0000256" key="9">
    <source>
        <dbReference type="ARBA" id="ARBA00023136"/>
    </source>
</evidence>
<organism evidence="12 13">
    <name type="scientific">Daphnia magna</name>
    <dbReference type="NCBI Taxonomy" id="35525"/>
    <lineage>
        <taxon>Eukaryota</taxon>
        <taxon>Metazoa</taxon>
        <taxon>Ecdysozoa</taxon>
        <taxon>Arthropoda</taxon>
        <taxon>Crustacea</taxon>
        <taxon>Branchiopoda</taxon>
        <taxon>Diplostraca</taxon>
        <taxon>Cladocera</taxon>
        <taxon>Anomopoda</taxon>
        <taxon>Daphniidae</taxon>
        <taxon>Daphnia</taxon>
    </lineage>
</organism>
<evidence type="ECO:0000256" key="5">
    <source>
        <dbReference type="ARBA" id="ARBA00022692"/>
    </source>
</evidence>
<comment type="caution">
    <text evidence="12">The sequence shown here is derived from an EMBL/GenBank/DDBJ whole genome shotgun (WGS) entry which is preliminary data.</text>
</comment>
<evidence type="ECO:0000256" key="7">
    <source>
        <dbReference type="ARBA" id="ARBA00022989"/>
    </source>
</evidence>
<evidence type="ECO:0000256" key="8">
    <source>
        <dbReference type="ARBA" id="ARBA00023034"/>
    </source>
</evidence>
<feature type="coiled-coil region" evidence="10">
    <location>
        <begin position="79"/>
        <end position="167"/>
    </location>
</feature>